<protein>
    <submittedName>
        <fullName evidence="1">Pentapeptide repeat protein MfpA</fullName>
    </submittedName>
</protein>
<dbReference type="InterPro" id="IPR052949">
    <property type="entry name" value="PA_immunity-related"/>
</dbReference>
<sequence>MEQTYIHGQTFDKIDFREIHLVKGEYENCTFKNCDFSNSDLSNIKFFECDFIACNLSMVKLTQTTFTRIKFTDCKMLGFRFDNCNDFMLSVGFENCSLNFSSFYKTKIKKTIFKNSQLREIDFSECDLTGSVFENCDLMQTTFNSTTIERTDFRTSYNYSIDPEKNRIKKARFSLFGVLGLLDKYDIEIDH</sequence>
<dbReference type="Gene3D" id="2.160.20.80">
    <property type="entry name" value="E3 ubiquitin-protein ligase SopA"/>
    <property type="match status" value="1"/>
</dbReference>
<gene>
    <name evidence="1" type="ORF">EZS27_006640</name>
</gene>
<organism evidence="1">
    <name type="scientific">termite gut metagenome</name>
    <dbReference type="NCBI Taxonomy" id="433724"/>
    <lineage>
        <taxon>unclassified sequences</taxon>
        <taxon>metagenomes</taxon>
        <taxon>organismal metagenomes</taxon>
    </lineage>
</organism>
<dbReference type="PANTHER" id="PTHR42999">
    <property type="entry name" value="ANTIBIOTIC RESISTANCE PROTEIN MCBG"/>
    <property type="match status" value="1"/>
</dbReference>
<dbReference type="AlphaFoldDB" id="A0A5J4SI70"/>
<dbReference type="SUPFAM" id="SSF141571">
    <property type="entry name" value="Pentapeptide repeat-like"/>
    <property type="match status" value="1"/>
</dbReference>
<reference evidence="1" key="1">
    <citation type="submission" date="2019-03" db="EMBL/GenBank/DDBJ databases">
        <title>Single cell metagenomics reveals metabolic interactions within the superorganism composed of flagellate Streblomastix strix and complex community of Bacteroidetes bacteria on its surface.</title>
        <authorList>
            <person name="Treitli S.C."/>
            <person name="Kolisko M."/>
            <person name="Husnik F."/>
            <person name="Keeling P."/>
            <person name="Hampl V."/>
        </authorList>
    </citation>
    <scope>NUCLEOTIDE SEQUENCE</scope>
    <source>
        <strain evidence="1">STM</strain>
    </source>
</reference>
<comment type="caution">
    <text evidence="1">The sequence shown here is derived from an EMBL/GenBank/DDBJ whole genome shotgun (WGS) entry which is preliminary data.</text>
</comment>
<proteinExistence type="predicted"/>
<dbReference type="EMBL" id="SNRY01000154">
    <property type="protein sequence ID" value="KAA6345829.1"/>
    <property type="molecule type" value="Genomic_DNA"/>
</dbReference>
<dbReference type="Pfam" id="PF13599">
    <property type="entry name" value="Pentapeptide_4"/>
    <property type="match status" value="2"/>
</dbReference>
<dbReference type="InterPro" id="IPR001646">
    <property type="entry name" value="5peptide_repeat"/>
</dbReference>
<name>A0A5J4SI70_9ZZZZ</name>
<evidence type="ECO:0000313" key="1">
    <source>
        <dbReference type="EMBL" id="KAA6345829.1"/>
    </source>
</evidence>
<accession>A0A5J4SI70</accession>
<dbReference type="PANTHER" id="PTHR42999:SF1">
    <property type="entry name" value="PENTAPEPTIDE REPEAT-CONTAINING PROTEIN"/>
    <property type="match status" value="1"/>
</dbReference>